<dbReference type="Ensembl" id="ENSOMET00000014667.1">
    <property type="protein sequence ID" value="ENSOMEP00000022484.1"/>
    <property type="gene ID" value="ENSOMEG00000002036.1"/>
</dbReference>
<dbReference type="AlphaFoldDB" id="A0A3B3CZ75"/>
<evidence type="ECO:0000256" key="3">
    <source>
        <dbReference type="ARBA" id="ARBA00007908"/>
    </source>
</evidence>
<evidence type="ECO:0000313" key="12">
    <source>
        <dbReference type="Proteomes" id="UP000261560"/>
    </source>
</evidence>
<dbReference type="RefSeq" id="XP_024150151.1">
    <property type="nucleotide sequence ID" value="XM_024294383.2"/>
</dbReference>
<dbReference type="CDD" id="cd21938">
    <property type="entry name" value="ZIP_TSC22D1"/>
    <property type="match status" value="1"/>
</dbReference>
<dbReference type="Gene3D" id="1.20.5.490">
    <property type="entry name" value="Single helix bin"/>
    <property type="match status" value="1"/>
</dbReference>
<dbReference type="PANTHER" id="PTHR46745">
    <property type="entry name" value="TSC22 DOMAIN FAMILY PROTEIN 1"/>
    <property type="match status" value="1"/>
</dbReference>
<organism evidence="11 12">
    <name type="scientific">Oryzias melastigma</name>
    <name type="common">Marine medaka</name>
    <dbReference type="NCBI Taxonomy" id="30732"/>
    <lineage>
        <taxon>Eukaryota</taxon>
        <taxon>Metazoa</taxon>
        <taxon>Chordata</taxon>
        <taxon>Craniata</taxon>
        <taxon>Vertebrata</taxon>
        <taxon>Euteleostomi</taxon>
        <taxon>Actinopterygii</taxon>
        <taxon>Neopterygii</taxon>
        <taxon>Teleostei</taxon>
        <taxon>Neoteleostei</taxon>
        <taxon>Acanthomorphata</taxon>
        <taxon>Ovalentaria</taxon>
        <taxon>Atherinomorphae</taxon>
        <taxon>Beloniformes</taxon>
        <taxon>Adrianichthyidae</taxon>
        <taxon>Oryziinae</taxon>
        <taxon>Oryzias</taxon>
    </lineage>
</organism>
<feature type="region of interest" description="Disordered" evidence="10">
    <location>
        <begin position="99"/>
        <end position="136"/>
    </location>
</feature>
<dbReference type="Pfam" id="PF01166">
    <property type="entry name" value="TSC22"/>
    <property type="match status" value="1"/>
</dbReference>
<dbReference type="GeneID" id="112160050"/>
<feature type="compositionally biased region" description="Polar residues" evidence="10">
    <location>
        <begin position="99"/>
        <end position="114"/>
    </location>
</feature>
<comment type="subcellular location">
    <subcellularLocation>
        <location evidence="2">Cytoplasm</location>
    </subcellularLocation>
    <subcellularLocation>
        <location evidence="1">Nucleus</location>
    </subcellularLocation>
</comment>
<dbReference type="GO" id="GO:0043066">
    <property type="term" value="P:negative regulation of apoptotic process"/>
    <property type="evidence" value="ECO:0007669"/>
    <property type="project" value="TreeGrafter"/>
</dbReference>
<keyword evidence="9" id="KW-0175">Coiled coil</keyword>
<dbReference type="GeneTree" id="ENSGT00940000159144"/>
<evidence type="ECO:0000256" key="9">
    <source>
        <dbReference type="SAM" id="Coils"/>
    </source>
</evidence>
<evidence type="ECO:0000256" key="5">
    <source>
        <dbReference type="ARBA" id="ARBA00023015"/>
    </source>
</evidence>
<evidence type="ECO:0000256" key="4">
    <source>
        <dbReference type="ARBA" id="ARBA00022490"/>
    </source>
</evidence>
<dbReference type="FunFam" id="1.20.5.490:FF:000002">
    <property type="entry name" value="TSC22 domain family, member 1"/>
    <property type="match status" value="1"/>
</dbReference>
<reference evidence="11" key="1">
    <citation type="submission" date="2025-08" db="UniProtKB">
        <authorList>
            <consortium name="Ensembl"/>
        </authorList>
    </citation>
    <scope>IDENTIFICATION</scope>
</reference>
<dbReference type="GO" id="GO:0005829">
    <property type="term" value="C:cytosol"/>
    <property type="evidence" value="ECO:0007669"/>
    <property type="project" value="TreeGrafter"/>
</dbReference>
<dbReference type="Proteomes" id="UP000261560">
    <property type="component" value="Unplaced"/>
</dbReference>
<evidence type="ECO:0000313" key="11">
    <source>
        <dbReference type="Ensembl" id="ENSOMEP00000022484.1"/>
    </source>
</evidence>
<proteinExistence type="inferred from homology"/>
<keyword evidence="5" id="KW-0805">Transcription regulation</keyword>
<evidence type="ECO:0000256" key="10">
    <source>
        <dbReference type="SAM" id="MobiDB-lite"/>
    </source>
</evidence>
<accession>A0A3B3CZ75</accession>
<keyword evidence="6" id="KW-0804">Transcription</keyword>
<protein>
    <recommendedName>
        <fullName evidence="8">TSC22 domain family protein 1</fullName>
    </recommendedName>
</protein>
<keyword evidence="7" id="KW-0539">Nucleus</keyword>
<dbReference type="InterPro" id="IPR047862">
    <property type="entry name" value="TSC22/BUN_CS"/>
</dbReference>
<comment type="similarity">
    <text evidence="3">Belongs to the TSC-22/Dip/Bun family.</text>
</comment>
<dbReference type="GO" id="GO:0006357">
    <property type="term" value="P:regulation of transcription by RNA polymerase II"/>
    <property type="evidence" value="ECO:0007669"/>
    <property type="project" value="InterPro"/>
</dbReference>
<evidence type="ECO:0000256" key="2">
    <source>
        <dbReference type="ARBA" id="ARBA00004496"/>
    </source>
</evidence>
<keyword evidence="12" id="KW-1185">Reference proteome</keyword>
<dbReference type="PANTHER" id="PTHR46745:SF1">
    <property type="entry name" value="TSC22 DOMAIN FAMILY PROTEIN 1"/>
    <property type="match status" value="1"/>
</dbReference>
<evidence type="ECO:0000256" key="6">
    <source>
        <dbReference type="ARBA" id="ARBA00023163"/>
    </source>
</evidence>
<dbReference type="GO" id="GO:0005634">
    <property type="term" value="C:nucleus"/>
    <property type="evidence" value="ECO:0007669"/>
    <property type="project" value="UniProtKB-SubCell"/>
</dbReference>
<name>A0A3B3CZ75_ORYME</name>
<dbReference type="InterPro" id="IPR000580">
    <property type="entry name" value="TSC22/Bun"/>
</dbReference>
<evidence type="ECO:0000256" key="7">
    <source>
        <dbReference type="ARBA" id="ARBA00023242"/>
    </source>
</evidence>
<reference evidence="11" key="2">
    <citation type="submission" date="2025-09" db="UniProtKB">
        <authorList>
            <consortium name="Ensembl"/>
        </authorList>
    </citation>
    <scope>IDENTIFICATION</scope>
</reference>
<evidence type="ECO:0000256" key="1">
    <source>
        <dbReference type="ARBA" id="ARBA00004123"/>
    </source>
</evidence>
<dbReference type="PROSITE" id="PS01289">
    <property type="entry name" value="TSC22"/>
    <property type="match status" value="1"/>
</dbReference>
<sequence length="136" mass="14945">MRDRGLEGAAARARDNMALKLFFWELEEHLKSSSGIGVVAIDNKIEQAMDLVKSHLMYAVREEVEVLKEQIKELIERNTQLEQENNLLKNLASPEQMAQFQAQVQTDGSPSSAVQPPVPGGNAQVLPSTQNSGTSA</sequence>
<dbReference type="GO" id="GO:0008284">
    <property type="term" value="P:positive regulation of cell population proliferation"/>
    <property type="evidence" value="ECO:0007669"/>
    <property type="project" value="TreeGrafter"/>
</dbReference>
<dbReference type="OMA" id="YCELRAS"/>
<keyword evidence="4" id="KW-0963">Cytoplasm</keyword>
<feature type="compositionally biased region" description="Polar residues" evidence="10">
    <location>
        <begin position="125"/>
        <end position="136"/>
    </location>
</feature>
<evidence type="ECO:0000256" key="8">
    <source>
        <dbReference type="ARBA" id="ARBA00039911"/>
    </source>
</evidence>
<feature type="coiled-coil region" evidence="9">
    <location>
        <begin position="57"/>
        <end position="91"/>
    </location>
</feature>
<dbReference type="SUPFAM" id="SSF58026">
    <property type="entry name" value="Delta-sleep-inducing peptide immunoreactive peptide"/>
    <property type="match status" value="1"/>
</dbReference>